<name>A0A645GQX1_9ZZZZ</name>
<accession>A0A645GQX1</accession>
<dbReference type="AlphaFoldDB" id="A0A645GQX1"/>
<reference evidence="1" key="1">
    <citation type="submission" date="2019-08" db="EMBL/GenBank/DDBJ databases">
        <authorList>
            <person name="Kucharzyk K."/>
            <person name="Murdoch R.W."/>
            <person name="Higgins S."/>
            <person name="Loffler F."/>
        </authorList>
    </citation>
    <scope>NUCLEOTIDE SEQUENCE</scope>
</reference>
<comment type="caution">
    <text evidence="1">The sequence shown here is derived from an EMBL/GenBank/DDBJ whole genome shotgun (WGS) entry which is preliminary data.</text>
</comment>
<protein>
    <submittedName>
        <fullName evidence="1">Uncharacterized protein</fullName>
    </submittedName>
</protein>
<gene>
    <name evidence="1" type="ORF">SDC9_176740</name>
</gene>
<organism evidence="1">
    <name type="scientific">bioreactor metagenome</name>
    <dbReference type="NCBI Taxonomy" id="1076179"/>
    <lineage>
        <taxon>unclassified sequences</taxon>
        <taxon>metagenomes</taxon>
        <taxon>ecological metagenomes</taxon>
    </lineage>
</organism>
<sequence length="90" mass="10238">MDQPDPVPINAFLLSLDFQHQLVPFQGSQDSQKILLAFLTVRQADPNPFSYRFRRMLQGIELPEQTRGRDLQKISAFNGILLINQNGDAP</sequence>
<evidence type="ECO:0000313" key="1">
    <source>
        <dbReference type="EMBL" id="MPN29288.1"/>
    </source>
</evidence>
<proteinExistence type="predicted"/>
<dbReference type="EMBL" id="VSSQ01079906">
    <property type="protein sequence ID" value="MPN29288.1"/>
    <property type="molecule type" value="Genomic_DNA"/>
</dbReference>